<evidence type="ECO:0000313" key="3">
    <source>
        <dbReference type="Proteomes" id="UP000002051"/>
    </source>
</evidence>
<name>G7J4G6_MEDTR</name>
<dbReference type="PaxDb" id="3880-AES73102"/>
<dbReference type="AlphaFoldDB" id="G7J4G6"/>
<gene>
    <name evidence="1" type="ordered locus">MTR_3g099630</name>
</gene>
<sequence>MKKRKKTKNWWMNHRLREVSFNRTKGGRKKKKNRHKKLKNSNKTCKFRSWTNKFRGIHVTRHRGHFVIIYYEVNSLGGERVFVKTKTPMNFLCYSLDGRSTLRQVDVKVYKLVGGKHAYVNLTGVLQLVRLGIEACMVGHTAFKATSSKVTKHKKTCSDNQHVLTINMFYTICV</sequence>
<organism evidence="1 3">
    <name type="scientific">Medicago truncatula</name>
    <name type="common">Barrel medic</name>
    <name type="synonym">Medicago tribuloides</name>
    <dbReference type="NCBI Taxonomy" id="3880"/>
    <lineage>
        <taxon>Eukaryota</taxon>
        <taxon>Viridiplantae</taxon>
        <taxon>Streptophyta</taxon>
        <taxon>Embryophyta</taxon>
        <taxon>Tracheophyta</taxon>
        <taxon>Spermatophyta</taxon>
        <taxon>Magnoliopsida</taxon>
        <taxon>eudicotyledons</taxon>
        <taxon>Gunneridae</taxon>
        <taxon>Pentapetalae</taxon>
        <taxon>rosids</taxon>
        <taxon>fabids</taxon>
        <taxon>Fabales</taxon>
        <taxon>Fabaceae</taxon>
        <taxon>Papilionoideae</taxon>
        <taxon>50 kb inversion clade</taxon>
        <taxon>NPAAA clade</taxon>
        <taxon>Hologalegina</taxon>
        <taxon>IRL clade</taxon>
        <taxon>Trifolieae</taxon>
        <taxon>Medicago</taxon>
    </lineage>
</organism>
<evidence type="ECO:0000313" key="1">
    <source>
        <dbReference type="EMBL" id="AES73102.1"/>
    </source>
</evidence>
<dbReference type="EnsemblPlants" id="AES73102">
    <property type="protein sequence ID" value="AES73102"/>
    <property type="gene ID" value="MTR_3g099630"/>
</dbReference>
<accession>G7J4G6</accession>
<dbReference type="HOGENOM" id="CLU_1542349_0_0_1"/>
<dbReference type="EMBL" id="CM001219">
    <property type="protein sequence ID" value="AES73102.1"/>
    <property type="molecule type" value="Genomic_DNA"/>
</dbReference>
<dbReference type="PANTHER" id="PTHR48462:SF1">
    <property type="entry name" value="PROTEIN, PUTATIVE-RELATED"/>
    <property type="match status" value="1"/>
</dbReference>
<reference evidence="1 3" key="2">
    <citation type="journal article" date="2014" name="BMC Genomics">
        <title>An improved genome release (version Mt4.0) for the model legume Medicago truncatula.</title>
        <authorList>
            <person name="Tang H."/>
            <person name="Krishnakumar V."/>
            <person name="Bidwell S."/>
            <person name="Rosen B."/>
            <person name="Chan A."/>
            <person name="Zhou S."/>
            <person name="Gentzbittel L."/>
            <person name="Childs K.L."/>
            <person name="Yandell M."/>
            <person name="Gundlach H."/>
            <person name="Mayer K.F."/>
            <person name="Schwartz D.C."/>
            <person name="Town C.D."/>
        </authorList>
    </citation>
    <scope>GENOME REANNOTATION</scope>
    <source>
        <strain evidence="2 3">cv. Jemalong A17</strain>
    </source>
</reference>
<reference evidence="1 3" key="1">
    <citation type="journal article" date="2011" name="Nature">
        <title>The Medicago genome provides insight into the evolution of rhizobial symbioses.</title>
        <authorList>
            <person name="Young N.D."/>
            <person name="Debelle F."/>
            <person name="Oldroyd G.E."/>
            <person name="Geurts R."/>
            <person name="Cannon S.B."/>
            <person name="Udvardi M.K."/>
            <person name="Benedito V.A."/>
            <person name="Mayer K.F."/>
            <person name="Gouzy J."/>
            <person name="Schoof H."/>
            <person name="Van de Peer Y."/>
            <person name="Proost S."/>
            <person name="Cook D.R."/>
            <person name="Meyers B.C."/>
            <person name="Spannagl M."/>
            <person name="Cheung F."/>
            <person name="De Mita S."/>
            <person name="Krishnakumar V."/>
            <person name="Gundlach H."/>
            <person name="Zhou S."/>
            <person name="Mudge J."/>
            <person name="Bharti A.K."/>
            <person name="Murray J.D."/>
            <person name="Naoumkina M.A."/>
            <person name="Rosen B."/>
            <person name="Silverstein K.A."/>
            <person name="Tang H."/>
            <person name="Rombauts S."/>
            <person name="Zhao P.X."/>
            <person name="Zhou P."/>
            <person name="Barbe V."/>
            <person name="Bardou P."/>
            <person name="Bechner M."/>
            <person name="Bellec A."/>
            <person name="Berger A."/>
            <person name="Berges H."/>
            <person name="Bidwell S."/>
            <person name="Bisseling T."/>
            <person name="Choisne N."/>
            <person name="Couloux A."/>
            <person name="Denny R."/>
            <person name="Deshpande S."/>
            <person name="Dai X."/>
            <person name="Doyle J.J."/>
            <person name="Dudez A.M."/>
            <person name="Farmer A.D."/>
            <person name="Fouteau S."/>
            <person name="Franken C."/>
            <person name="Gibelin C."/>
            <person name="Gish J."/>
            <person name="Goldstein S."/>
            <person name="Gonzalez A.J."/>
            <person name="Green P.J."/>
            <person name="Hallab A."/>
            <person name="Hartog M."/>
            <person name="Hua A."/>
            <person name="Humphray S.J."/>
            <person name="Jeong D.H."/>
            <person name="Jing Y."/>
            <person name="Jocker A."/>
            <person name="Kenton S.M."/>
            <person name="Kim D.J."/>
            <person name="Klee K."/>
            <person name="Lai H."/>
            <person name="Lang C."/>
            <person name="Lin S."/>
            <person name="Macmil S.L."/>
            <person name="Magdelenat G."/>
            <person name="Matthews L."/>
            <person name="McCorrison J."/>
            <person name="Monaghan E.L."/>
            <person name="Mun J.H."/>
            <person name="Najar F.Z."/>
            <person name="Nicholson C."/>
            <person name="Noirot C."/>
            <person name="O'Bleness M."/>
            <person name="Paule C.R."/>
            <person name="Poulain J."/>
            <person name="Prion F."/>
            <person name="Qin B."/>
            <person name="Qu C."/>
            <person name="Retzel E.F."/>
            <person name="Riddle C."/>
            <person name="Sallet E."/>
            <person name="Samain S."/>
            <person name="Samson N."/>
            <person name="Sanders I."/>
            <person name="Saurat O."/>
            <person name="Scarpelli C."/>
            <person name="Schiex T."/>
            <person name="Segurens B."/>
            <person name="Severin A.J."/>
            <person name="Sherrier D.J."/>
            <person name="Shi R."/>
            <person name="Sims S."/>
            <person name="Singer S.R."/>
            <person name="Sinharoy S."/>
            <person name="Sterck L."/>
            <person name="Viollet A."/>
            <person name="Wang B.B."/>
            <person name="Wang K."/>
            <person name="Wang M."/>
            <person name="Wang X."/>
            <person name="Warfsmann J."/>
            <person name="Weissenbach J."/>
            <person name="White D.D."/>
            <person name="White J.D."/>
            <person name="Wiley G.B."/>
            <person name="Wincker P."/>
            <person name="Xing Y."/>
            <person name="Yang L."/>
            <person name="Yao Z."/>
            <person name="Ying F."/>
            <person name="Zhai J."/>
            <person name="Zhou L."/>
            <person name="Zuber A."/>
            <person name="Denarie J."/>
            <person name="Dixon R.A."/>
            <person name="May G.D."/>
            <person name="Schwartz D.C."/>
            <person name="Rogers J."/>
            <person name="Quetier F."/>
            <person name="Town C.D."/>
            <person name="Roe B.A."/>
        </authorList>
    </citation>
    <scope>NUCLEOTIDE SEQUENCE [LARGE SCALE GENOMIC DNA]</scope>
    <source>
        <strain evidence="1">A17</strain>
        <strain evidence="2 3">cv. Jemalong A17</strain>
    </source>
</reference>
<reference evidence="2" key="3">
    <citation type="submission" date="2015-04" db="UniProtKB">
        <authorList>
            <consortium name="EnsemblPlants"/>
        </authorList>
    </citation>
    <scope>IDENTIFICATION</scope>
    <source>
        <strain evidence="2">cv. Jemalong A17</strain>
    </source>
</reference>
<dbReference type="Proteomes" id="UP000002051">
    <property type="component" value="Chromosome 3"/>
</dbReference>
<dbReference type="PANTHER" id="PTHR48462">
    <property type="entry name" value="PROTEIN, PUTATIVE-RELATED"/>
    <property type="match status" value="1"/>
</dbReference>
<keyword evidence="3" id="KW-1185">Reference proteome</keyword>
<proteinExistence type="predicted"/>
<evidence type="ECO:0000313" key="2">
    <source>
        <dbReference type="EnsemblPlants" id="AES73102"/>
    </source>
</evidence>
<protein>
    <submittedName>
        <fullName evidence="1 2">Uncharacterized protein</fullName>
    </submittedName>
</protein>